<dbReference type="Proteomes" id="UP000316855">
    <property type="component" value="Chromosome"/>
</dbReference>
<organism evidence="3 4">
    <name type="scientific">Gimesia algae</name>
    <dbReference type="NCBI Taxonomy" id="2527971"/>
    <lineage>
        <taxon>Bacteria</taxon>
        <taxon>Pseudomonadati</taxon>
        <taxon>Planctomycetota</taxon>
        <taxon>Planctomycetia</taxon>
        <taxon>Planctomycetales</taxon>
        <taxon>Planctomycetaceae</taxon>
        <taxon>Gimesia</taxon>
    </lineage>
</organism>
<accession>A0A517V6E9</accession>
<dbReference type="InterPro" id="IPR050261">
    <property type="entry name" value="FrsA_esterase"/>
</dbReference>
<keyword evidence="4" id="KW-1185">Reference proteome</keyword>
<dbReference type="PANTHER" id="PTHR22946:SF0">
    <property type="entry name" value="DIENELACTONE HYDROLASE DOMAIN-CONTAINING PROTEIN"/>
    <property type="match status" value="1"/>
</dbReference>
<reference evidence="3 4" key="1">
    <citation type="submission" date="2019-02" db="EMBL/GenBank/DDBJ databases">
        <title>Deep-cultivation of Planctomycetes and their phenomic and genomic characterization uncovers novel biology.</title>
        <authorList>
            <person name="Wiegand S."/>
            <person name="Jogler M."/>
            <person name="Boedeker C."/>
            <person name="Pinto D."/>
            <person name="Vollmers J."/>
            <person name="Rivas-Marin E."/>
            <person name="Kohn T."/>
            <person name="Peeters S.H."/>
            <person name="Heuer A."/>
            <person name="Rast P."/>
            <person name="Oberbeckmann S."/>
            <person name="Bunk B."/>
            <person name="Jeske O."/>
            <person name="Meyerdierks A."/>
            <person name="Storesund J.E."/>
            <person name="Kallscheuer N."/>
            <person name="Luecker S."/>
            <person name="Lage O.M."/>
            <person name="Pohl T."/>
            <person name="Merkel B.J."/>
            <person name="Hornburger P."/>
            <person name="Mueller R.-W."/>
            <person name="Bruemmer F."/>
            <person name="Labrenz M."/>
            <person name="Spormann A.M."/>
            <person name="Op den Camp H."/>
            <person name="Overmann J."/>
            <person name="Amann R."/>
            <person name="Jetten M.S.M."/>
            <person name="Mascher T."/>
            <person name="Medema M.H."/>
            <person name="Devos D.P."/>
            <person name="Kaster A.-K."/>
            <person name="Ovreas L."/>
            <person name="Rohde M."/>
            <person name="Galperin M.Y."/>
            <person name="Jogler C."/>
        </authorList>
    </citation>
    <scope>NUCLEOTIDE SEQUENCE [LARGE SCALE GENOMIC DNA]</scope>
    <source>
        <strain evidence="3 4">Pan161</strain>
    </source>
</reference>
<dbReference type="SUPFAM" id="SSF53474">
    <property type="entry name" value="alpha/beta-Hydrolases"/>
    <property type="match status" value="1"/>
</dbReference>
<gene>
    <name evidence="3" type="ORF">Pan161_01960</name>
</gene>
<proteinExistence type="predicted"/>
<dbReference type="GO" id="GO:0016787">
    <property type="term" value="F:hydrolase activity"/>
    <property type="evidence" value="ECO:0007669"/>
    <property type="project" value="InterPro"/>
</dbReference>
<name>A0A517V6E9_9PLAN</name>
<dbReference type="InterPro" id="IPR002925">
    <property type="entry name" value="Dienelactn_hydro"/>
</dbReference>
<keyword evidence="1" id="KW-0732">Signal</keyword>
<dbReference type="KEGG" id="gax:Pan161_01960"/>
<protein>
    <recommendedName>
        <fullName evidence="2">Dienelactone hydrolase domain-containing protein</fullName>
    </recommendedName>
</protein>
<sequence precursor="true">MTHTIHKRTLFVCLLFVIMQSSVQAAETLPALQNEHAPQNFAEMWAGFDPRSEPLETEVLKEWEEDGVVLQIVRFRIGVFKGKTARLAAVFGYPKQAVANKQKLPGLLQIHGGGQYADYRACLLNAKRGYATLSIAWAGRINAPDYQVTPAEVKLFWDGKTDDPRYQVTTDWGALDGYHAPGKNPGNQFPGIEPDAWTLDNIESPRNSGWFLCALAARRALTFLERQPLVDPDRLGVYGHSMGGKLTVLTAPDARVKAAAPSCGGISDRYNRSPLFCQTLGDNVSLKQISCPIIFLSPANDFHGRIGNLPTAINEIQSSEWRVTCSPHHNHQDTPDFEVATMLWMDQHLKGSFTFPQTPKTELTLTTTDGVPRFTVTPDESRTIHSIDVYFSRQGKTDEGPQDRLNTKHRFWHHVKPVKAEDAWIANLPLGNVDQPLWVYANIRYALDEPVSGAGYYYRPYTTKSFNLSSLLQMVSPAELQAAGVQATREPSLLIEDFQDNWRQEWFSYQPDKWTITTHKLNDGLWKAPPQAQLALEVRAVEANQMVVVLDDYATEVELTGGPDWQTITLKPSDFQNLVGESLSDWQGIHQLKLTPAEAQRPARGSKTKQRILGKNWRGPQPTFQNLHWQVDP</sequence>
<dbReference type="EMBL" id="CP036343">
    <property type="protein sequence ID" value="QDT88578.1"/>
    <property type="molecule type" value="Genomic_DNA"/>
</dbReference>
<evidence type="ECO:0000313" key="3">
    <source>
        <dbReference type="EMBL" id="QDT88578.1"/>
    </source>
</evidence>
<dbReference type="AlphaFoldDB" id="A0A517V6E9"/>
<dbReference type="Gene3D" id="3.40.50.1820">
    <property type="entry name" value="alpha/beta hydrolase"/>
    <property type="match status" value="1"/>
</dbReference>
<evidence type="ECO:0000313" key="4">
    <source>
        <dbReference type="Proteomes" id="UP000316855"/>
    </source>
</evidence>
<dbReference type="RefSeq" id="WP_145223748.1">
    <property type="nucleotide sequence ID" value="NZ_CP036343.1"/>
</dbReference>
<dbReference type="InterPro" id="IPR029058">
    <property type="entry name" value="AB_hydrolase_fold"/>
</dbReference>
<dbReference type="PANTHER" id="PTHR22946">
    <property type="entry name" value="DIENELACTONE HYDROLASE DOMAIN-CONTAINING PROTEIN-RELATED"/>
    <property type="match status" value="1"/>
</dbReference>
<dbReference type="OrthoDB" id="2491135at2"/>
<feature type="signal peptide" evidence="1">
    <location>
        <begin position="1"/>
        <end position="25"/>
    </location>
</feature>
<evidence type="ECO:0000256" key="1">
    <source>
        <dbReference type="SAM" id="SignalP"/>
    </source>
</evidence>
<feature type="chain" id="PRO_5022162345" description="Dienelactone hydrolase domain-containing protein" evidence="1">
    <location>
        <begin position="26"/>
        <end position="633"/>
    </location>
</feature>
<evidence type="ECO:0000259" key="2">
    <source>
        <dbReference type="Pfam" id="PF01738"/>
    </source>
</evidence>
<feature type="domain" description="Dienelactone hydrolase" evidence="2">
    <location>
        <begin position="219"/>
        <end position="314"/>
    </location>
</feature>
<dbReference type="Pfam" id="PF01738">
    <property type="entry name" value="DLH"/>
    <property type="match status" value="1"/>
</dbReference>